<dbReference type="KEGG" id="ttr:Tter_0761"/>
<dbReference type="Pfam" id="PF12706">
    <property type="entry name" value="Lactamase_B_2"/>
    <property type="match status" value="1"/>
</dbReference>
<dbReference type="AlphaFoldDB" id="D1CFH2"/>
<dbReference type="RefSeq" id="WP_012874713.1">
    <property type="nucleotide sequence ID" value="NC_013525.1"/>
</dbReference>
<name>D1CFH2_THET1</name>
<keyword evidence="3" id="KW-1185">Reference proteome</keyword>
<dbReference type="InterPro" id="IPR036866">
    <property type="entry name" value="RibonucZ/Hydroxyglut_hydro"/>
</dbReference>
<dbReference type="SUPFAM" id="SSF56281">
    <property type="entry name" value="Metallo-hydrolase/oxidoreductase"/>
    <property type="match status" value="1"/>
</dbReference>
<dbReference type="PANTHER" id="PTHR46018:SF4">
    <property type="entry name" value="METALLO-HYDROLASE YHFI-RELATED"/>
    <property type="match status" value="1"/>
</dbReference>
<protein>
    <submittedName>
        <fullName evidence="2">Beta-lactamase domain protein</fullName>
    </submittedName>
</protein>
<dbReference type="GO" id="GO:0042781">
    <property type="term" value="F:3'-tRNA processing endoribonuclease activity"/>
    <property type="evidence" value="ECO:0007669"/>
    <property type="project" value="TreeGrafter"/>
</dbReference>
<dbReference type="Gene3D" id="3.60.15.10">
    <property type="entry name" value="Ribonuclease Z/Hydroxyacylglutathione hydrolase-like"/>
    <property type="match status" value="1"/>
</dbReference>
<dbReference type="InterPro" id="IPR001279">
    <property type="entry name" value="Metallo-B-lactamas"/>
</dbReference>
<dbReference type="eggNOG" id="COG1234">
    <property type="taxonomic scope" value="Bacteria"/>
</dbReference>
<organism evidence="2 3">
    <name type="scientific">Thermobaculum terrenum (strain ATCC BAA-798 / CCMEE 7001 / YNP1)</name>
    <dbReference type="NCBI Taxonomy" id="525904"/>
    <lineage>
        <taxon>Bacteria</taxon>
        <taxon>Bacillati</taxon>
        <taxon>Chloroflexota</taxon>
        <taxon>Chloroflexia</taxon>
        <taxon>Candidatus Thermobaculales</taxon>
        <taxon>Candidatus Thermobaculaceae</taxon>
        <taxon>Thermobaculum</taxon>
    </lineage>
</organism>
<dbReference type="PANTHER" id="PTHR46018">
    <property type="entry name" value="ZINC PHOSPHODIESTERASE ELAC PROTEIN 1"/>
    <property type="match status" value="1"/>
</dbReference>
<dbReference type="HOGENOM" id="CLU_031317_3_0_0"/>
<evidence type="ECO:0000259" key="1">
    <source>
        <dbReference type="SMART" id="SM00849"/>
    </source>
</evidence>
<dbReference type="CDD" id="cd07716">
    <property type="entry name" value="RNaseZ_short-form-like_MBL-fold"/>
    <property type="match status" value="1"/>
</dbReference>
<reference evidence="3" key="1">
    <citation type="journal article" date="2010" name="Stand. Genomic Sci.">
        <title>Complete genome sequence of 'Thermobaculum terrenum' type strain (YNP1).</title>
        <authorList>
            <person name="Kiss H."/>
            <person name="Cleland D."/>
            <person name="Lapidus A."/>
            <person name="Lucas S."/>
            <person name="Glavina Del Rio T."/>
            <person name="Nolan M."/>
            <person name="Tice H."/>
            <person name="Han C."/>
            <person name="Goodwin L."/>
            <person name="Pitluck S."/>
            <person name="Liolios K."/>
            <person name="Ivanova N."/>
            <person name="Mavromatis K."/>
            <person name="Ovchinnikova G."/>
            <person name="Pati A."/>
            <person name="Chen A."/>
            <person name="Palaniappan K."/>
            <person name="Land M."/>
            <person name="Hauser L."/>
            <person name="Chang Y."/>
            <person name="Jeffries C."/>
            <person name="Lu M."/>
            <person name="Brettin T."/>
            <person name="Detter J."/>
            <person name="Goker M."/>
            <person name="Tindall B."/>
            <person name="Beck B."/>
            <person name="McDermott T."/>
            <person name="Woyke T."/>
            <person name="Bristow J."/>
            <person name="Eisen J."/>
            <person name="Markowitz V."/>
            <person name="Hugenholtz P."/>
            <person name="Kyrpides N."/>
            <person name="Klenk H."/>
            <person name="Cheng J."/>
        </authorList>
    </citation>
    <scope>NUCLEOTIDE SEQUENCE [LARGE SCALE GENOMIC DNA]</scope>
    <source>
        <strain evidence="3">ATCC BAA-798 / YNP1</strain>
    </source>
</reference>
<accession>D1CFH2</accession>
<dbReference type="Proteomes" id="UP000000323">
    <property type="component" value="Chromosome 1"/>
</dbReference>
<dbReference type="STRING" id="525904.Tter_0761"/>
<dbReference type="SMART" id="SM00849">
    <property type="entry name" value="Lactamase_B"/>
    <property type="match status" value="1"/>
</dbReference>
<gene>
    <name evidence="2" type="ordered locus">Tter_0761</name>
</gene>
<evidence type="ECO:0000313" key="2">
    <source>
        <dbReference type="EMBL" id="ACZ41678.1"/>
    </source>
</evidence>
<feature type="domain" description="Metallo-beta-lactamase" evidence="1">
    <location>
        <begin position="19"/>
        <end position="208"/>
    </location>
</feature>
<evidence type="ECO:0000313" key="3">
    <source>
        <dbReference type="Proteomes" id="UP000000323"/>
    </source>
</evidence>
<sequence length="249" mass="28120">MTRLKILGSEPAWPSANRACSGYILDIEQQTILIDVGTGVFERLRATADPESITAIVISHLHFDHWADLIPYRYYLSLEAKPSNPPKLYLPPNGVEILRRVVEPIDPNPDFFTGTFETFEYDPQSGLHIGKAHFQFRKMLHPIDTYGMRISTNDRTFVYSADTGWEDSIYEFTEQADLLLCEAAYVDQPGNPNVHITAEQAGKIAQAGNVKKLVLTHLPERKAEVAIGLAKREFNGEVDYAYSSREFEV</sequence>
<proteinExistence type="predicted"/>
<dbReference type="OrthoDB" id="9794898at2"/>
<dbReference type="EMBL" id="CP001825">
    <property type="protein sequence ID" value="ACZ41678.1"/>
    <property type="molecule type" value="Genomic_DNA"/>
</dbReference>